<feature type="region of interest" description="Disordered" evidence="1">
    <location>
        <begin position="262"/>
        <end position="303"/>
    </location>
</feature>
<feature type="compositionally biased region" description="Basic and acidic residues" evidence="1">
    <location>
        <begin position="855"/>
        <end position="873"/>
    </location>
</feature>
<feature type="region of interest" description="Disordered" evidence="1">
    <location>
        <begin position="755"/>
        <end position="909"/>
    </location>
</feature>
<dbReference type="OrthoDB" id="4161595at2759"/>
<sequence>MDVTSLLNQTATAFCCKKPQREITPPSLVFQQDTLTSASLPTPSPDRTTPLQDWESKASKNRTPWSAGGYALPLQVKPKIRSNSIISLRSGSDLLDSDSSVDSLGRGRHSRDGSTDSVSIDMESSQISLPSARLQQDRPKNREESDQACIETRGPVGHKLSDSHSSLSSYTSWRSRSHSRISSVTTVGGIHSAGPSLTELPLLETTMAPHSESYQTPISAKTAPQSYGGGSSSHNRHGDWHTSKRSGSPSDAVLNMKAAAKPLQTEVAPSSNPSSRARRLSGISSSHKRAISAPDPSIAANYSQFNNHRHPRSVLPPPPRMTMAVAGRTSSPTVGPVSLTKVGAEYSIPDNESCSETEDDVVSRVSAPKPMRNLSSPAISSAAQDHDHHQTVHSPNTSIPLDESQQLVCMFVENCDTGSQLRKAISHLFGRNKSCTKLIPPNLWVSYCRKHYQRIRYRNARTYPITQMELVETQIERLKAWSKRNQESGKGAYIQSWTLSLRKREKKRREGKKGGNEDDEDVSALGSEQIPSFITDELREGHSTDTIFALASKLREEIENGTLRQVPEIEFLPVIVGGEKDKEKAKATRQPRQNASTATSKPSKRKAPDSPVITRPGPAFNNMSYAGYAHDGGYDADGIISPSGKRPRTARAAIFPHHRPSEVHMPHLVGPVYNTSPYSNLGSSGPPRAEATVPKIQDMTYGHPYPHNVDAGRYGPDGPTHGHVRVASHQGILGRHDYGHESYYHASVPNYAQAPVPFSSSQSSPKSPPTLPSIAPRTRGAGLSYQRRDRALPRAYMSGSSRPMHQRSTSEYTLSRPGFPFPGRPTSSGNSNLGEHGRYEASGQAPPPPAVYGAGHHEPPSSADGELRHHQYDGRSGWAPSYEQAAPYHGHHPYHQYANSPSYMPSAHVDSNAYNDAAADKNCTSVYPEPKGPSGTRSA</sequence>
<feature type="region of interest" description="Disordered" evidence="1">
    <location>
        <begin position="582"/>
        <end position="618"/>
    </location>
</feature>
<feature type="region of interest" description="Disordered" evidence="1">
    <location>
        <begin position="35"/>
        <end position="67"/>
    </location>
</feature>
<feature type="region of interest" description="Disordered" evidence="1">
    <location>
        <begin position="96"/>
        <end position="180"/>
    </location>
</feature>
<dbReference type="EMBL" id="LSBJ02000007">
    <property type="protein sequence ID" value="OAQ61932.1"/>
    <property type="molecule type" value="Genomic_DNA"/>
</dbReference>
<feature type="compositionally biased region" description="Polar residues" evidence="1">
    <location>
        <begin position="35"/>
        <end position="51"/>
    </location>
</feature>
<feature type="region of interest" description="Disordered" evidence="1">
    <location>
        <begin position="213"/>
        <end position="250"/>
    </location>
</feature>
<keyword evidence="3" id="KW-1185">Reference proteome</keyword>
<evidence type="ECO:0000313" key="2">
    <source>
        <dbReference type="EMBL" id="OAQ61932.1"/>
    </source>
</evidence>
<dbReference type="AlphaFoldDB" id="A0A179F911"/>
<feature type="compositionally biased region" description="Polar residues" evidence="1">
    <location>
        <begin position="798"/>
        <end position="813"/>
    </location>
</feature>
<gene>
    <name evidence="2" type="ORF">VFPPC_07357</name>
</gene>
<dbReference type="GeneID" id="28850222"/>
<proteinExistence type="predicted"/>
<feature type="compositionally biased region" description="Polar residues" evidence="1">
    <location>
        <begin position="213"/>
        <end position="225"/>
    </location>
</feature>
<accession>A0A179F911</accession>
<feature type="compositionally biased region" description="Low complexity" evidence="1">
    <location>
        <begin position="755"/>
        <end position="765"/>
    </location>
</feature>
<comment type="caution">
    <text evidence="2">The sequence shown here is derived from an EMBL/GenBank/DDBJ whole genome shotgun (WGS) entry which is preliminary data.</text>
</comment>
<evidence type="ECO:0008006" key="4">
    <source>
        <dbReference type="Google" id="ProtNLM"/>
    </source>
</evidence>
<dbReference type="KEGG" id="pchm:VFPPC_07357"/>
<feature type="compositionally biased region" description="Low complexity" evidence="1">
    <location>
        <begin position="163"/>
        <end position="174"/>
    </location>
</feature>
<dbReference type="RefSeq" id="XP_018139636.1">
    <property type="nucleotide sequence ID" value="XM_018286228.1"/>
</dbReference>
<reference evidence="2 3" key="1">
    <citation type="journal article" date="2016" name="PLoS Pathog.">
        <title>Biosynthesis of antibiotic leucinostatins in bio-control fungus Purpureocillium lilacinum and their inhibition on phytophthora revealed by genome mining.</title>
        <authorList>
            <person name="Wang G."/>
            <person name="Liu Z."/>
            <person name="Lin R."/>
            <person name="Li E."/>
            <person name="Mao Z."/>
            <person name="Ling J."/>
            <person name="Yang Y."/>
            <person name="Yin W.B."/>
            <person name="Xie B."/>
        </authorList>
    </citation>
    <scope>NUCLEOTIDE SEQUENCE [LARGE SCALE GENOMIC DNA]</scope>
    <source>
        <strain evidence="2">170</strain>
    </source>
</reference>
<protein>
    <recommendedName>
        <fullName evidence="4">ORP1 like protein</fullName>
    </recommendedName>
</protein>
<dbReference type="Proteomes" id="UP000078397">
    <property type="component" value="Unassembled WGS sequence"/>
</dbReference>
<evidence type="ECO:0000256" key="1">
    <source>
        <dbReference type="SAM" id="MobiDB-lite"/>
    </source>
</evidence>
<feature type="compositionally biased region" description="Basic and acidic residues" evidence="1">
    <location>
        <begin position="135"/>
        <end position="145"/>
    </location>
</feature>
<feature type="region of interest" description="Disordered" evidence="1">
    <location>
        <begin position="504"/>
        <end position="526"/>
    </location>
</feature>
<dbReference type="STRING" id="1380566.A0A179F911"/>
<feature type="compositionally biased region" description="Polar residues" evidence="1">
    <location>
        <begin position="590"/>
        <end position="601"/>
    </location>
</feature>
<evidence type="ECO:0000313" key="3">
    <source>
        <dbReference type="Proteomes" id="UP000078397"/>
    </source>
</evidence>
<feature type="compositionally biased region" description="Polar residues" evidence="1">
    <location>
        <begin position="115"/>
        <end position="129"/>
    </location>
</feature>
<name>A0A179F911_METCM</name>
<feature type="region of interest" description="Disordered" evidence="1">
    <location>
        <begin position="920"/>
        <end position="939"/>
    </location>
</feature>
<organism evidence="2 3">
    <name type="scientific">Pochonia chlamydosporia 170</name>
    <dbReference type="NCBI Taxonomy" id="1380566"/>
    <lineage>
        <taxon>Eukaryota</taxon>
        <taxon>Fungi</taxon>
        <taxon>Dikarya</taxon>
        <taxon>Ascomycota</taxon>
        <taxon>Pezizomycotina</taxon>
        <taxon>Sordariomycetes</taxon>
        <taxon>Hypocreomycetidae</taxon>
        <taxon>Hypocreales</taxon>
        <taxon>Clavicipitaceae</taxon>
        <taxon>Pochonia</taxon>
    </lineage>
</organism>